<dbReference type="RefSeq" id="WP_172887596.1">
    <property type="nucleotide sequence ID" value="NZ_AP014946.1"/>
</dbReference>
<keyword evidence="3" id="KW-1185">Reference proteome</keyword>
<keyword evidence="1" id="KW-0732">Signal</keyword>
<accession>A0A0S3PYE1</accession>
<protein>
    <recommendedName>
        <fullName evidence="4">Nuclear transport factor 2 family protein</fullName>
    </recommendedName>
</protein>
<evidence type="ECO:0000256" key="1">
    <source>
        <dbReference type="SAM" id="SignalP"/>
    </source>
</evidence>
<name>A0A0S3PYE1_9BRAD</name>
<evidence type="ECO:0000313" key="2">
    <source>
        <dbReference type="EMBL" id="BAT60900.1"/>
    </source>
</evidence>
<evidence type="ECO:0008006" key="4">
    <source>
        <dbReference type="Google" id="ProtNLM"/>
    </source>
</evidence>
<dbReference type="EMBL" id="AP014946">
    <property type="protein sequence ID" value="BAT60900.1"/>
    <property type="molecule type" value="Genomic_DNA"/>
</dbReference>
<organism evidence="2 3">
    <name type="scientific">Variibacter gotjawalensis</name>
    <dbReference type="NCBI Taxonomy" id="1333996"/>
    <lineage>
        <taxon>Bacteria</taxon>
        <taxon>Pseudomonadati</taxon>
        <taxon>Pseudomonadota</taxon>
        <taxon>Alphaproteobacteria</taxon>
        <taxon>Hyphomicrobiales</taxon>
        <taxon>Nitrobacteraceae</taxon>
        <taxon>Variibacter</taxon>
    </lineage>
</organism>
<dbReference type="KEGG" id="vgo:GJW-30_1_03450"/>
<evidence type="ECO:0000313" key="3">
    <source>
        <dbReference type="Proteomes" id="UP000236884"/>
    </source>
</evidence>
<reference evidence="2 3" key="1">
    <citation type="submission" date="2015-08" db="EMBL/GenBank/DDBJ databases">
        <title>Investigation of the bacterial diversity of lava forest soil.</title>
        <authorList>
            <person name="Lee J.S."/>
        </authorList>
    </citation>
    <scope>NUCLEOTIDE SEQUENCE [LARGE SCALE GENOMIC DNA]</scope>
    <source>
        <strain evidence="2 3">GJW-30</strain>
    </source>
</reference>
<dbReference type="Proteomes" id="UP000236884">
    <property type="component" value="Chromosome"/>
</dbReference>
<sequence length="137" mass="14985">MKLLSKLLIAVALLIVAPALAQAPKKAVASAELRKEFDAFLVKFRAALKANDVGAVVALTKLPFMEDATTGDEAKFRAKIYPDNFSKKTRACIASKKAVYSRDQLGKDNFFIFCGESIFVFTKTPQGFLFTEIGAND</sequence>
<feature type="signal peptide" evidence="1">
    <location>
        <begin position="1"/>
        <end position="21"/>
    </location>
</feature>
<dbReference type="AlphaFoldDB" id="A0A0S3PYE1"/>
<proteinExistence type="predicted"/>
<gene>
    <name evidence="2" type="ORF">GJW-30_1_03450</name>
</gene>
<feature type="chain" id="PRO_5006615959" description="Nuclear transport factor 2 family protein" evidence="1">
    <location>
        <begin position="22"/>
        <end position="137"/>
    </location>
</feature>